<dbReference type="Proteomes" id="UP000482960">
    <property type="component" value="Unassembled WGS sequence"/>
</dbReference>
<dbReference type="EMBL" id="BLPG01000001">
    <property type="protein sequence ID" value="GFJ86740.1"/>
    <property type="molecule type" value="Genomic_DNA"/>
</dbReference>
<dbReference type="RefSeq" id="WP_173073390.1">
    <property type="nucleotide sequence ID" value="NZ_BLPG01000001.1"/>
</dbReference>
<dbReference type="GO" id="GO:0044550">
    <property type="term" value="P:secondary metabolite biosynthetic process"/>
    <property type="evidence" value="ECO:0007669"/>
    <property type="project" value="TreeGrafter"/>
</dbReference>
<evidence type="ECO:0000313" key="3">
    <source>
        <dbReference type="Proteomes" id="UP000482960"/>
    </source>
</evidence>
<dbReference type="Gene3D" id="3.30.559.30">
    <property type="entry name" value="Nonribosomal peptide synthetase, condensation domain"/>
    <property type="match status" value="1"/>
</dbReference>
<dbReference type="PANTHER" id="PTHR45527">
    <property type="entry name" value="NONRIBOSOMAL PEPTIDE SYNTHETASE"/>
    <property type="match status" value="1"/>
</dbReference>
<proteinExistence type="predicted"/>
<dbReference type="GO" id="GO:0008610">
    <property type="term" value="P:lipid biosynthetic process"/>
    <property type="evidence" value="ECO:0007669"/>
    <property type="project" value="UniProtKB-ARBA"/>
</dbReference>
<dbReference type="PANTHER" id="PTHR45527:SF1">
    <property type="entry name" value="FATTY ACID SYNTHASE"/>
    <property type="match status" value="1"/>
</dbReference>
<feature type="domain" description="Condensation" evidence="1">
    <location>
        <begin position="43"/>
        <end position="340"/>
    </location>
</feature>
<dbReference type="GO" id="GO:0003824">
    <property type="term" value="F:catalytic activity"/>
    <property type="evidence" value="ECO:0007669"/>
    <property type="project" value="InterPro"/>
</dbReference>
<reference evidence="2 3" key="2">
    <citation type="submission" date="2020-03" db="EMBL/GenBank/DDBJ databases">
        <authorList>
            <person name="Ichikawa N."/>
            <person name="Kimura A."/>
            <person name="Kitahashi Y."/>
            <person name="Uohara A."/>
        </authorList>
    </citation>
    <scope>NUCLEOTIDE SEQUENCE [LARGE SCALE GENOMIC DNA]</scope>
    <source>
        <strain evidence="2 3">NBRC 108638</strain>
    </source>
</reference>
<gene>
    <name evidence="2" type="ORF">Prum_003820</name>
</gene>
<dbReference type="AlphaFoldDB" id="A0A6V8KTI6"/>
<dbReference type="GO" id="GO:0005737">
    <property type="term" value="C:cytoplasm"/>
    <property type="evidence" value="ECO:0007669"/>
    <property type="project" value="TreeGrafter"/>
</dbReference>
<dbReference type="GO" id="GO:0043041">
    <property type="term" value="P:amino acid activation for nonribosomal peptide biosynthetic process"/>
    <property type="evidence" value="ECO:0007669"/>
    <property type="project" value="TreeGrafter"/>
</dbReference>
<reference evidence="2 3" key="1">
    <citation type="submission" date="2020-03" db="EMBL/GenBank/DDBJ databases">
        <title>Whole genome shotgun sequence of Phytohabitans rumicis NBRC 108638.</title>
        <authorList>
            <person name="Komaki H."/>
            <person name="Tamura T."/>
        </authorList>
    </citation>
    <scope>NUCLEOTIDE SEQUENCE [LARGE SCALE GENOMIC DNA]</scope>
    <source>
        <strain evidence="2 3">NBRC 108638</strain>
    </source>
</reference>
<organism evidence="2 3">
    <name type="scientific">Phytohabitans rumicis</name>
    <dbReference type="NCBI Taxonomy" id="1076125"/>
    <lineage>
        <taxon>Bacteria</taxon>
        <taxon>Bacillati</taxon>
        <taxon>Actinomycetota</taxon>
        <taxon>Actinomycetes</taxon>
        <taxon>Micromonosporales</taxon>
        <taxon>Micromonosporaceae</taxon>
    </lineage>
</organism>
<dbReference type="InterPro" id="IPR023213">
    <property type="entry name" value="CAT-like_dom_sf"/>
</dbReference>
<comment type="caution">
    <text evidence="2">The sequence shown here is derived from an EMBL/GenBank/DDBJ whole genome shotgun (WGS) entry which is preliminary data.</text>
</comment>
<sequence length="476" mass="50472">MPGVIEQVRWRRVPFAGSRAGTAAPTWGQRLVDRDIRRMPPGTPYNVTQVVLVPAGLSVEDVCAVLATVVSRYEALRTLFHGTAEGLVQQVRQAGHVEVGVWDGSGSGAGFAEAAHLLDTELEATRFAHGRDVPTRAVVCVDRGVPVVLIVCLAHLAADLRSTRLVGEVLAELLSARAKGEQEPPAPPMVQPVDLAAFEATPRGQAMSEAAVGFLRRQVTGAPMWTFPVVAEPAGPTHWRGGLLSAATEPALRTLSARYRASGSTIALAATAALIGAVTGARRCTLLMVLGNRNTAELRQSVGTLTQHVPAQIDLTGPTFTDLVRTCWSAAMRAIRHGRFDPVAGWAALDEVTRERGGEPEAVRTFFNDMRGPAPDGGLADVASLRAAAGRSEFTWDYRRDGGGAFFMELGEVFGRPGTLRWSLFADTRRLPPPVIHGVLVGVERLLVELVAGEVALTDVARIAGLPVPPGAGSAS</sequence>
<dbReference type="Gene3D" id="3.30.559.10">
    <property type="entry name" value="Chloramphenicol acetyltransferase-like domain"/>
    <property type="match status" value="1"/>
</dbReference>
<protein>
    <recommendedName>
        <fullName evidence="1">Condensation domain-containing protein</fullName>
    </recommendedName>
</protein>
<evidence type="ECO:0000259" key="1">
    <source>
        <dbReference type="Pfam" id="PF00668"/>
    </source>
</evidence>
<evidence type="ECO:0000313" key="2">
    <source>
        <dbReference type="EMBL" id="GFJ86740.1"/>
    </source>
</evidence>
<keyword evidence="3" id="KW-1185">Reference proteome</keyword>
<dbReference type="InterPro" id="IPR001242">
    <property type="entry name" value="Condensation_dom"/>
</dbReference>
<dbReference type="GO" id="GO:0031177">
    <property type="term" value="F:phosphopantetheine binding"/>
    <property type="evidence" value="ECO:0007669"/>
    <property type="project" value="TreeGrafter"/>
</dbReference>
<name>A0A6V8KTI6_9ACTN</name>
<accession>A0A6V8KTI6</accession>
<dbReference type="SUPFAM" id="SSF52777">
    <property type="entry name" value="CoA-dependent acyltransferases"/>
    <property type="match status" value="2"/>
</dbReference>
<dbReference type="Pfam" id="PF00668">
    <property type="entry name" value="Condensation"/>
    <property type="match status" value="1"/>
</dbReference>